<sequence>MSVPTLPLPQKIKAYAASFLLVLLIYVVIDLYVPLKHLFVGEPLSFQEAFTYINLQSKWPIILIIGLLMGRNSVRKKERALQGAVPQTPAPPTSVQ</sequence>
<evidence type="ECO:0000313" key="3">
    <source>
        <dbReference type="Proteomes" id="UP000563094"/>
    </source>
</evidence>
<reference evidence="2 3" key="1">
    <citation type="submission" date="2020-08" db="EMBL/GenBank/DDBJ databases">
        <title>Genomic Encyclopedia of Type Strains, Phase IV (KMG-IV): sequencing the most valuable type-strain genomes for metagenomic binning, comparative biology and taxonomic classification.</title>
        <authorList>
            <person name="Goeker M."/>
        </authorList>
    </citation>
    <scope>NUCLEOTIDE SEQUENCE [LARGE SCALE GENOMIC DNA]</scope>
    <source>
        <strain evidence="2 3">DSM 29854</strain>
    </source>
</reference>
<organism evidence="2 3">
    <name type="scientific">Rufibacter quisquiliarum</name>
    <dbReference type="NCBI Taxonomy" id="1549639"/>
    <lineage>
        <taxon>Bacteria</taxon>
        <taxon>Pseudomonadati</taxon>
        <taxon>Bacteroidota</taxon>
        <taxon>Cytophagia</taxon>
        <taxon>Cytophagales</taxon>
        <taxon>Hymenobacteraceae</taxon>
        <taxon>Rufibacter</taxon>
    </lineage>
</organism>
<feature type="transmembrane region" description="Helical" evidence="1">
    <location>
        <begin position="49"/>
        <end position="69"/>
    </location>
</feature>
<keyword evidence="1" id="KW-1133">Transmembrane helix</keyword>
<comment type="caution">
    <text evidence="2">The sequence shown here is derived from an EMBL/GenBank/DDBJ whole genome shotgun (WGS) entry which is preliminary data.</text>
</comment>
<dbReference type="AlphaFoldDB" id="A0A839GM26"/>
<keyword evidence="3" id="KW-1185">Reference proteome</keyword>
<feature type="transmembrane region" description="Helical" evidence="1">
    <location>
        <begin position="12"/>
        <end position="29"/>
    </location>
</feature>
<keyword evidence="1" id="KW-0812">Transmembrane</keyword>
<dbReference type="RefSeq" id="WP_182512412.1">
    <property type="nucleotide sequence ID" value="NZ_JACJIQ010000004.1"/>
</dbReference>
<protein>
    <submittedName>
        <fullName evidence="2">Uncharacterized protein</fullName>
    </submittedName>
</protein>
<dbReference type="Proteomes" id="UP000563094">
    <property type="component" value="Unassembled WGS sequence"/>
</dbReference>
<proteinExistence type="predicted"/>
<evidence type="ECO:0000313" key="2">
    <source>
        <dbReference type="EMBL" id="MBA9076625.1"/>
    </source>
</evidence>
<gene>
    <name evidence="2" type="ORF">FHS90_001331</name>
</gene>
<accession>A0A839GM26</accession>
<name>A0A839GM26_9BACT</name>
<keyword evidence="1" id="KW-0472">Membrane</keyword>
<dbReference type="EMBL" id="JACJIQ010000004">
    <property type="protein sequence ID" value="MBA9076625.1"/>
    <property type="molecule type" value="Genomic_DNA"/>
</dbReference>
<evidence type="ECO:0000256" key="1">
    <source>
        <dbReference type="SAM" id="Phobius"/>
    </source>
</evidence>